<organism evidence="1 2">
    <name type="scientific">Noviherbaspirillum autotrophicum</name>
    <dbReference type="NCBI Taxonomy" id="709839"/>
    <lineage>
        <taxon>Bacteria</taxon>
        <taxon>Pseudomonadati</taxon>
        <taxon>Pseudomonadota</taxon>
        <taxon>Betaproteobacteria</taxon>
        <taxon>Burkholderiales</taxon>
        <taxon>Oxalobacteraceae</taxon>
        <taxon>Noviherbaspirillum</taxon>
    </lineage>
</organism>
<evidence type="ECO:0000313" key="2">
    <source>
        <dbReference type="Proteomes" id="UP000031572"/>
    </source>
</evidence>
<dbReference type="EMBL" id="JWJG01000028">
    <property type="protein sequence ID" value="KIF82688.1"/>
    <property type="molecule type" value="Genomic_DNA"/>
</dbReference>
<gene>
    <name evidence="1" type="ORF">TSA66_20630</name>
</gene>
<keyword evidence="2" id="KW-1185">Reference proteome</keyword>
<reference evidence="1 2" key="1">
    <citation type="submission" date="2014-12" db="EMBL/GenBank/DDBJ databases">
        <title>Denitrispirillum autotrophicum gen. nov., sp. nov., Denitrifying, Facultatively Autotrophic Bacteria Isolated from Rice Paddy Soil.</title>
        <authorList>
            <person name="Ishii S."/>
            <person name="Ashida N."/>
            <person name="Ohno H."/>
            <person name="Otsuka S."/>
            <person name="Yokota A."/>
            <person name="Senoo K."/>
        </authorList>
    </citation>
    <scope>NUCLEOTIDE SEQUENCE [LARGE SCALE GENOMIC DNA]</scope>
    <source>
        <strain evidence="1 2">TSA66</strain>
    </source>
</reference>
<protein>
    <submittedName>
        <fullName evidence="1">Uncharacterized protein</fullName>
    </submittedName>
</protein>
<comment type="caution">
    <text evidence="1">The sequence shown here is derived from an EMBL/GenBank/DDBJ whole genome shotgun (WGS) entry which is preliminary data.</text>
</comment>
<dbReference type="Proteomes" id="UP000031572">
    <property type="component" value="Unassembled WGS sequence"/>
</dbReference>
<dbReference type="AlphaFoldDB" id="A0A0C1Y6V6"/>
<accession>A0A0C1Y6V6</accession>
<sequence>MWRRGRPRQDDIIGRRVPGLLPHGGNDDFPLQCGGNERLNVRGWRLVEQLTAGLLMRLAQVRLRRIHAVAILHALIGGCSDPQGIDARTGICRHCQLQEQQAGKRQKRGKAASLMKPNHMRRFYQ</sequence>
<name>A0A0C1Y6V6_9BURK</name>
<proteinExistence type="predicted"/>
<evidence type="ECO:0000313" key="1">
    <source>
        <dbReference type="EMBL" id="KIF82688.1"/>
    </source>
</evidence>